<organism evidence="1 2">
    <name type="scientific">Rhizobium azibense</name>
    <dbReference type="NCBI Taxonomy" id="1136135"/>
    <lineage>
        <taxon>Bacteria</taxon>
        <taxon>Pseudomonadati</taxon>
        <taxon>Pseudomonadota</taxon>
        <taxon>Alphaproteobacteria</taxon>
        <taxon>Hyphomicrobiales</taxon>
        <taxon>Rhizobiaceae</taxon>
        <taxon>Rhizobium/Agrobacterium group</taxon>
        <taxon>Rhizobium</taxon>
    </lineage>
</organism>
<evidence type="ECO:0000313" key="1">
    <source>
        <dbReference type="EMBL" id="TCU32794.1"/>
    </source>
</evidence>
<gene>
    <name evidence="1" type="ORF">EV129_11816</name>
</gene>
<comment type="caution">
    <text evidence="1">The sequence shown here is derived from an EMBL/GenBank/DDBJ whole genome shotgun (WGS) entry which is preliminary data.</text>
</comment>
<evidence type="ECO:0000313" key="2">
    <source>
        <dbReference type="Proteomes" id="UP000295507"/>
    </source>
</evidence>
<protein>
    <recommendedName>
        <fullName evidence="3">Dehydrogenase</fullName>
    </recommendedName>
</protein>
<accession>A0A4R3RE42</accession>
<dbReference type="AlphaFoldDB" id="A0A4R3RE42"/>
<reference evidence="1 2" key="1">
    <citation type="submission" date="2019-03" db="EMBL/GenBank/DDBJ databases">
        <title>Genomic Encyclopedia of Type Strains, Phase IV (KMG-V): Genome sequencing to study the core and pangenomes of soil and plant-associated prokaryotes.</title>
        <authorList>
            <person name="Whitman W."/>
        </authorList>
    </citation>
    <scope>NUCLEOTIDE SEQUENCE [LARGE SCALE GENOMIC DNA]</scope>
    <source>
        <strain evidence="1 2">IE4868</strain>
    </source>
</reference>
<evidence type="ECO:0008006" key="3">
    <source>
        <dbReference type="Google" id="ProtNLM"/>
    </source>
</evidence>
<sequence length="492" mass="55222">MVTMELMIIGFGPVADFKYSRCIREAINQGYMQTFRVIDRESQKDKVEDRLTKLPIRPVARTYIPEEVLQHGPDAGIKWLVDCGVLIAHNGRGTKLVITTEPQSHEAYIKYGLAAQFDVLVAKPLVLPTKNGVLDRSSFMPSVKAIAEASTDSNRHTAILCLGRLHEIYERRLRQPAAMMVDRLQMPITSAHVKTASGVWNLPYEFAEREDHPYKYGYGMLMHGAYHYIDNLARLLLVNRRIYPDDELTLTLRGFSAGPHDQHSRIPERINELTAGYNGRYSTLAGGLSYGETDVVASFALKFRKTGLVLTLGTISLEQTTPGMRSWGPFPEVPYNINGRLHCTDIDVRLGPVFGIAARVTKHPIGARMGDADIRGINSATVVTRSNARLARTQGFIRTEHFERPYGNSYSYSAEAEVFRRWLLNEPTYSDFASHVPSCAVLDGLLKLVACGGNDDVTFDFNYSEPHWPVLQESDDPWYAYMGDDVAFSAKH</sequence>
<proteinExistence type="predicted"/>
<dbReference type="EMBL" id="SMBK01000018">
    <property type="protein sequence ID" value="TCU32794.1"/>
    <property type="molecule type" value="Genomic_DNA"/>
</dbReference>
<name>A0A4R3RE42_9HYPH</name>
<dbReference type="RefSeq" id="WP_132553329.1">
    <property type="nucleotide sequence ID" value="NZ_SMBK01000018.1"/>
</dbReference>
<dbReference type="Proteomes" id="UP000295507">
    <property type="component" value="Unassembled WGS sequence"/>
</dbReference>